<reference evidence="4" key="1">
    <citation type="submission" date="2014-09" db="EMBL/GenBank/DDBJ databases">
        <authorList>
            <person name="Sharma Rahul"/>
            <person name="Thines Marco"/>
        </authorList>
    </citation>
    <scope>NUCLEOTIDE SEQUENCE [LARGE SCALE GENOMIC DNA]</scope>
</reference>
<feature type="domain" description="Retroviral polymerase SH3-like" evidence="2">
    <location>
        <begin position="1"/>
        <end position="36"/>
    </location>
</feature>
<dbReference type="Proteomes" id="UP000054928">
    <property type="component" value="Unassembled WGS sequence"/>
</dbReference>
<evidence type="ECO:0000313" key="3">
    <source>
        <dbReference type="EMBL" id="CEG44340.1"/>
    </source>
</evidence>
<evidence type="ECO:0000259" key="2">
    <source>
        <dbReference type="Pfam" id="PF25597"/>
    </source>
</evidence>
<dbReference type="InterPro" id="IPR057670">
    <property type="entry name" value="SH3_retrovirus"/>
</dbReference>
<proteinExistence type="predicted"/>
<dbReference type="Pfam" id="PF25597">
    <property type="entry name" value="SH3_retrovirus"/>
    <property type="match status" value="1"/>
</dbReference>
<dbReference type="AlphaFoldDB" id="A0A0P1AV50"/>
<organism evidence="3 4">
    <name type="scientific">Plasmopara halstedii</name>
    <name type="common">Downy mildew of sunflower</name>
    <dbReference type="NCBI Taxonomy" id="4781"/>
    <lineage>
        <taxon>Eukaryota</taxon>
        <taxon>Sar</taxon>
        <taxon>Stramenopiles</taxon>
        <taxon>Oomycota</taxon>
        <taxon>Peronosporomycetes</taxon>
        <taxon>Peronosporales</taxon>
        <taxon>Peronosporaceae</taxon>
        <taxon>Plasmopara</taxon>
    </lineage>
</organism>
<feature type="compositionally biased region" description="Basic and acidic residues" evidence="1">
    <location>
        <begin position="156"/>
        <end position="171"/>
    </location>
</feature>
<dbReference type="GeneID" id="36395764"/>
<keyword evidence="4" id="KW-1185">Reference proteome</keyword>
<accession>A0A0P1AV50</accession>
<feature type="region of interest" description="Disordered" evidence="1">
    <location>
        <begin position="151"/>
        <end position="171"/>
    </location>
</feature>
<evidence type="ECO:0000256" key="1">
    <source>
        <dbReference type="SAM" id="MobiDB-lite"/>
    </source>
</evidence>
<sequence length="333" mass="37369">MFLGYAENTKGYRVFDMEHSNIKVARSIRLDEREVGSIYTTDSPQHGTITYVTKYDTDTDIKFSGRKRPATDDPVEGVENQAPDIEMTETEPAQEVTLLQLPSPPSPTTTGMELAPYHPPPQDVNEDRLVFHAEPGRTRRSREPVFLLEDGFSNDEEQKVEESDRPPSAKRARIDEEGLIAEAVLAYAANVGEADDAPTTYQQAMNSEDAPKWVKAIYDKNEPTNGINSSNILVKQQLLPVGDVATINYFQVLQSRVSFGVEIVVTKKGYGSCYQLIPVDMKHSLENKMSAGSIFFVEMHTQRSTKSSQACQNFEVLKINVERRVHCPAQYFP</sequence>
<protein>
    <recommendedName>
        <fullName evidence="2">Retroviral polymerase SH3-like domain-containing protein</fullName>
    </recommendedName>
</protein>
<dbReference type="OrthoDB" id="122196at2759"/>
<dbReference type="EMBL" id="CCYD01001204">
    <property type="protein sequence ID" value="CEG44340.1"/>
    <property type="molecule type" value="Genomic_DNA"/>
</dbReference>
<dbReference type="RefSeq" id="XP_024580709.1">
    <property type="nucleotide sequence ID" value="XM_024730431.1"/>
</dbReference>
<evidence type="ECO:0000313" key="4">
    <source>
        <dbReference type="Proteomes" id="UP000054928"/>
    </source>
</evidence>
<name>A0A0P1AV50_PLAHL</name>